<dbReference type="GO" id="GO:0003824">
    <property type="term" value="F:catalytic activity"/>
    <property type="evidence" value="ECO:0007669"/>
    <property type="project" value="InterPro"/>
</dbReference>
<dbReference type="GO" id="GO:0006506">
    <property type="term" value="P:GPI anchor biosynthetic process"/>
    <property type="evidence" value="ECO:0007669"/>
    <property type="project" value="TreeGrafter"/>
</dbReference>
<dbReference type="OrthoDB" id="9813425at2"/>
<comment type="caution">
    <text evidence="2">The sequence shown here is derived from an EMBL/GenBank/DDBJ whole genome shotgun (WGS) entry which is preliminary data.</text>
</comment>
<accession>A0A501WLN0</accession>
<dbReference type="GO" id="GO:0016020">
    <property type="term" value="C:membrane"/>
    <property type="evidence" value="ECO:0007669"/>
    <property type="project" value="GOC"/>
</dbReference>
<dbReference type="RefSeq" id="WP_140455702.1">
    <property type="nucleotide sequence ID" value="NZ_VFRP01000026.1"/>
</dbReference>
<evidence type="ECO:0000259" key="1">
    <source>
        <dbReference type="Pfam" id="PF03372"/>
    </source>
</evidence>
<keyword evidence="3" id="KW-1185">Reference proteome</keyword>
<proteinExistence type="predicted"/>
<reference evidence="2 3" key="1">
    <citation type="submission" date="2019-06" db="EMBL/GenBank/DDBJ databases">
        <title>A novel bacterium of genus Amaricoccus, isolated from marine sediment.</title>
        <authorList>
            <person name="Huang H."/>
            <person name="Mo K."/>
            <person name="Hu Y."/>
        </authorList>
    </citation>
    <scope>NUCLEOTIDE SEQUENCE [LARGE SCALE GENOMIC DNA]</scope>
    <source>
        <strain evidence="2 3">HB172011</strain>
    </source>
</reference>
<organism evidence="2 3">
    <name type="scientific">Amaricoccus solimangrovi</name>
    <dbReference type="NCBI Taxonomy" id="2589815"/>
    <lineage>
        <taxon>Bacteria</taxon>
        <taxon>Pseudomonadati</taxon>
        <taxon>Pseudomonadota</taxon>
        <taxon>Alphaproteobacteria</taxon>
        <taxon>Rhodobacterales</taxon>
        <taxon>Paracoccaceae</taxon>
        <taxon>Amaricoccus</taxon>
    </lineage>
</organism>
<dbReference type="InterPro" id="IPR051916">
    <property type="entry name" value="GPI-anchor_lipid_remodeler"/>
</dbReference>
<sequence>MAATALFASYNVHKCVGTDRRFDPGRIAAVIAEIDPDVIALQEADRRFGDRRGLLDLAALREATGLEPVPVANGHMGHGWHGNLLLFRGGGARQVRQVTLPGLEPRGALMADLALAQGAVRVLGVHLGLLRRSRLLQVGSLLGHAAETTDLPTVLMGDMNEWRRERRSALSGFAAGFGPVGAGVPSFPAYFPVLALDRMIARPAGVLGQVETHDSPLARRASDHLPIKARITLG</sequence>
<dbReference type="Pfam" id="PF03372">
    <property type="entry name" value="Exo_endo_phos"/>
    <property type="match status" value="1"/>
</dbReference>
<name>A0A501WLN0_9RHOB</name>
<protein>
    <submittedName>
        <fullName evidence="2">EEP domain-containing protein</fullName>
    </submittedName>
</protein>
<dbReference type="PANTHER" id="PTHR14859:SF15">
    <property type="entry name" value="ENDONUCLEASE_EXONUCLEASE_PHOSPHATASE DOMAIN-CONTAINING PROTEIN"/>
    <property type="match status" value="1"/>
</dbReference>
<dbReference type="SUPFAM" id="SSF56219">
    <property type="entry name" value="DNase I-like"/>
    <property type="match status" value="1"/>
</dbReference>
<dbReference type="Proteomes" id="UP000319255">
    <property type="component" value="Unassembled WGS sequence"/>
</dbReference>
<evidence type="ECO:0000313" key="2">
    <source>
        <dbReference type="EMBL" id="TPE47951.1"/>
    </source>
</evidence>
<dbReference type="Gene3D" id="3.60.10.10">
    <property type="entry name" value="Endonuclease/exonuclease/phosphatase"/>
    <property type="match status" value="1"/>
</dbReference>
<dbReference type="InterPro" id="IPR005135">
    <property type="entry name" value="Endo/exonuclease/phosphatase"/>
</dbReference>
<dbReference type="PANTHER" id="PTHR14859">
    <property type="entry name" value="CALCOFLUOR WHITE HYPERSENSITIVE PROTEIN PRECURSOR"/>
    <property type="match status" value="1"/>
</dbReference>
<evidence type="ECO:0000313" key="3">
    <source>
        <dbReference type="Proteomes" id="UP000319255"/>
    </source>
</evidence>
<dbReference type="EMBL" id="VFRP01000026">
    <property type="protein sequence ID" value="TPE47951.1"/>
    <property type="molecule type" value="Genomic_DNA"/>
</dbReference>
<feature type="domain" description="Endonuclease/exonuclease/phosphatase" evidence="1">
    <location>
        <begin position="8"/>
        <end position="224"/>
    </location>
</feature>
<gene>
    <name evidence="2" type="ORF">FJM51_18935</name>
</gene>
<dbReference type="InterPro" id="IPR036691">
    <property type="entry name" value="Endo/exonu/phosph_ase_sf"/>
</dbReference>
<dbReference type="AlphaFoldDB" id="A0A501WLN0"/>